<evidence type="ECO:0000313" key="1">
    <source>
        <dbReference type="EMBL" id="CAK9195999.1"/>
    </source>
</evidence>
<proteinExistence type="predicted"/>
<dbReference type="Proteomes" id="UP001497512">
    <property type="component" value="Chromosome 11"/>
</dbReference>
<keyword evidence="2" id="KW-1185">Reference proteome</keyword>
<accession>A0ABP0TH59</accession>
<gene>
    <name evidence="1" type="ORF">CSSPTR1EN2_LOCUS3254</name>
</gene>
<dbReference type="EMBL" id="OZ019903">
    <property type="protein sequence ID" value="CAK9195999.1"/>
    <property type="molecule type" value="Genomic_DNA"/>
</dbReference>
<evidence type="ECO:0000313" key="2">
    <source>
        <dbReference type="Proteomes" id="UP001497512"/>
    </source>
</evidence>
<organism evidence="1 2">
    <name type="scientific">Sphagnum troendelagicum</name>
    <dbReference type="NCBI Taxonomy" id="128251"/>
    <lineage>
        <taxon>Eukaryota</taxon>
        <taxon>Viridiplantae</taxon>
        <taxon>Streptophyta</taxon>
        <taxon>Embryophyta</taxon>
        <taxon>Bryophyta</taxon>
        <taxon>Sphagnophytina</taxon>
        <taxon>Sphagnopsida</taxon>
        <taxon>Sphagnales</taxon>
        <taxon>Sphagnaceae</taxon>
        <taxon>Sphagnum</taxon>
    </lineage>
</organism>
<name>A0ABP0TH59_9BRYO</name>
<protein>
    <submittedName>
        <fullName evidence="1">Uncharacterized protein</fullName>
    </submittedName>
</protein>
<reference evidence="1" key="1">
    <citation type="submission" date="2024-02" db="EMBL/GenBank/DDBJ databases">
        <authorList>
            <consortium name="ELIXIR-Norway"/>
            <consortium name="Elixir Norway"/>
        </authorList>
    </citation>
    <scope>NUCLEOTIDE SEQUENCE</scope>
</reference>
<sequence>MVVEEDGHLLYHRSKDSQGSYIAEQKFVTETGCDRRGSYMAEQKLVTERGSDCYGSCIAEEQNFAKETGSASMRSRT</sequence>